<protein>
    <submittedName>
        <fullName evidence="2">Uncharacterized protein</fullName>
    </submittedName>
</protein>
<accession>A0A836IM93</accession>
<dbReference type="OrthoDB" id="242902at2759"/>
<dbReference type="RefSeq" id="XP_067755259.1">
    <property type="nucleotide sequence ID" value="XM_067898815.1"/>
</dbReference>
<feature type="region of interest" description="Disordered" evidence="1">
    <location>
        <begin position="34"/>
        <end position="100"/>
    </location>
</feature>
<evidence type="ECO:0000313" key="2">
    <source>
        <dbReference type="EMBL" id="KAG5498505.1"/>
    </source>
</evidence>
<evidence type="ECO:0000256" key="1">
    <source>
        <dbReference type="SAM" id="MobiDB-lite"/>
    </source>
</evidence>
<gene>
    <name evidence="2" type="ORF">JKF63_02791</name>
</gene>
<evidence type="ECO:0000313" key="3">
    <source>
        <dbReference type="Proteomes" id="UP000674318"/>
    </source>
</evidence>
<organism evidence="2 3">
    <name type="scientific">Porcisia hertigi</name>
    <dbReference type="NCBI Taxonomy" id="2761500"/>
    <lineage>
        <taxon>Eukaryota</taxon>
        <taxon>Discoba</taxon>
        <taxon>Euglenozoa</taxon>
        <taxon>Kinetoplastea</taxon>
        <taxon>Metakinetoplastina</taxon>
        <taxon>Trypanosomatida</taxon>
        <taxon>Trypanosomatidae</taxon>
        <taxon>Leishmaniinae</taxon>
        <taxon>Porcisia</taxon>
    </lineage>
</organism>
<dbReference type="EMBL" id="JAFJZO010000030">
    <property type="protein sequence ID" value="KAG5498505.1"/>
    <property type="molecule type" value="Genomic_DNA"/>
</dbReference>
<name>A0A836IM93_9TRYP</name>
<keyword evidence="3" id="KW-1185">Reference proteome</keyword>
<dbReference type="KEGG" id="phet:94288892"/>
<dbReference type="AlphaFoldDB" id="A0A836IM93"/>
<dbReference type="GeneID" id="94288892"/>
<reference evidence="2 3" key="1">
    <citation type="submission" date="2021-02" db="EMBL/GenBank/DDBJ databases">
        <title>Porcisia hertigi Genome sequencing and assembly.</title>
        <authorList>
            <person name="Almutairi H."/>
            <person name="Gatherer D."/>
        </authorList>
    </citation>
    <scope>NUCLEOTIDE SEQUENCE [LARGE SCALE GENOMIC DNA]</scope>
    <source>
        <strain evidence="2 3">C119</strain>
    </source>
</reference>
<proteinExistence type="predicted"/>
<dbReference type="Proteomes" id="UP000674318">
    <property type="component" value="Unassembled WGS sequence"/>
</dbReference>
<feature type="compositionally biased region" description="Low complexity" evidence="1">
    <location>
        <begin position="81"/>
        <end position="97"/>
    </location>
</feature>
<comment type="caution">
    <text evidence="2">The sequence shown here is derived from an EMBL/GenBank/DDBJ whole genome shotgun (WGS) entry which is preliminary data.</text>
</comment>
<sequence>MLQRRSLRCITGSTPMLLVWRGCVARRYFSTRQADRLRQSSKRRSAEGGTTTSHTPSRGACGGSRATCGPAQRVAKPAPPSVSASATSTTAHSALSSGRAKPLPGRFNRLVAQNGFLVTFYHYVLGESINLVLTYLLHVQRLGIGDTGSWLGTLGVPVDRFLNVGPTVYGLQLSPRLVLNYLVVNACTYPSIPLQLRFCIATAPIVRAPLHLMGRLLRASRKATVPKAPSATSS</sequence>